<dbReference type="OrthoDB" id="4916936at2759"/>
<name>A0A2A9P9U3_OPHUN</name>
<dbReference type="Proteomes" id="UP000037136">
    <property type="component" value="Unassembled WGS sequence"/>
</dbReference>
<accession>A0A2A9P9U3</accession>
<reference evidence="2 3" key="2">
    <citation type="journal article" date="2017" name="Sci. Rep.">
        <title>Ant-infecting Ophiocordyceps genomes reveal a high diversity of potential behavioral manipulation genes and a possible major role for enterotoxins.</title>
        <authorList>
            <person name="de Bekker C."/>
            <person name="Ohm R.A."/>
            <person name="Evans H.C."/>
            <person name="Brachmann A."/>
            <person name="Hughes D.P."/>
        </authorList>
    </citation>
    <scope>NUCLEOTIDE SEQUENCE [LARGE SCALE GENOMIC DNA]</scope>
    <source>
        <strain evidence="2 3">SC16a</strain>
    </source>
</reference>
<gene>
    <name evidence="2" type="ORF">XA68_13911</name>
</gene>
<organism evidence="2 3">
    <name type="scientific">Ophiocordyceps unilateralis</name>
    <name type="common">Zombie-ant fungus</name>
    <name type="synonym">Torrubia unilateralis</name>
    <dbReference type="NCBI Taxonomy" id="268505"/>
    <lineage>
        <taxon>Eukaryota</taxon>
        <taxon>Fungi</taxon>
        <taxon>Dikarya</taxon>
        <taxon>Ascomycota</taxon>
        <taxon>Pezizomycotina</taxon>
        <taxon>Sordariomycetes</taxon>
        <taxon>Hypocreomycetidae</taxon>
        <taxon>Hypocreales</taxon>
        <taxon>Ophiocordycipitaceae</taxon>
        <taxon>Ophiocordyceps</taxon>
    </lineage>
</organism>
<sequence length="200" mass="22845">MIPFALSSHTTSSWLYDCDYVTWTKGLPRRGDMDALLSHRYTADPFQVGKRMDWGAYLLNILPRDLLYGNKSTNMGSSGRAKFRNSINDESKDGKQQEELTQLIDWIDARHTALQRICWPKHHTKEILFSYKTTVDGLNNLFVSESSLRYDFSAKFAQRDHKPIDPDQAYCIDQTSPYYSDITRSLSSPFSSCPGHCVGG</sequence>
<evidence type="ECO:0000313" key="2">
    <source>
        <dbReference type="EMBL" id="PFH58285.1"/>
    </source>
</evidence>
<dbReference type="AlphaFoldDB" id="A0A2A9P9U3"/>
<feature type="region of interest" description="Disordered" evidence="1">
    <location>
        <begin position="76"/>
        <end position="95"/>
    </location>
</feature>
<dbReference type="EMBL" id="LAZP02000307">
    <property type="protein sequence ID" value="PFH58285.1"/>
    <property type="molecule type" value="Genomic_DNA"/>
</dbReference>
<comment type="caution">
    <text evidence="2">The sequence shown here is derived from an EMBL/GenBank/DDBJ whole genome shotgun (WGS) entry which is preliminary data.</text>
</comment>
<evidence type="ECO:0000313" key="3">
    <source>
        <dbReference type="Proteomes" id="UP000037136"/>
    </source>
</evidence>
<reference evidence="2 3" key="1">
    <citation type="journal article" date="2015" name="BMC Genomics">
        <title>Gene expression during zombie ant biting behavior reflects the complexity underlying fungal parasitic behavioral manipulation.</title>
        <authorList>
            <person name="de Bekker C."/>
            <person name="Ohm R.A."/>
            <person name="Loreto R.G."/>
            <person name="Sebastian A."/>
            <person name="Albert I."/>
            <person name="Merrow M."/>
            <person name="Brachmann A."/>
            <person name="Hughes D.P."/>
        </authorList>
    </citation>
    <scope>NUCLEOTIDE SEQUENCE [LARGE SCALE GENOMIC DNA]</scope>
    <source>
        <strain evidence="2 3">SC16a</strain>
    </source>
</reference>
<proteinExistence type="predicted"/>
<keyword evidence="3" id="KW-1185">Reference proteome</keyword>
<evidence type="ECO:0000256" key="1">
    <source>
        <dbReference type="SAM" id="MobiDB-lite"/>
    </source>
</evidence>
<protein>
    <submittedName>
        <fullName evidence="2">Uncharacterized protein</fullName>
    </submittedName>
</protein>